<dbReference type="InterPro" id="IPR036866">
    <property type="entry name" value="RibonucZ/Hydroxyglut_hydro"/>
</dbReference>
<dbReference type="Gene3D" id="3.60.15.10">
    <property type="entry name" value="Ribonuclease Z/Hydroxyacylglutathione hydrolase-like"/>
    <property type="match status" value="1"/>
</dbReference>
<sequence length="255" mass="28883">MELTIIGSGTGIPSKTRAYPCTLVTIKGSYLVFDTGPGSLRQLFLAGITYLDIDHLYYTHFHPDHSLDLVSILFAMRYDTPKRTKPLFITGPTGLKAFYEGLLSVFGETIKPKTFDLYFKEIEKGEMTFNDWKIIAEPLQHSMHSIGYRVESLEGKTLTYSGDTGYCDGILRLANKVNTLVLECSFPDDQKVDGHLTPRLCAQIANESQCDRLVLSHFYPVCDTFRKNNKHLPDTMKDIYKGEILFAEDFARITL</sequence>
<evidence type="ECO:0000313" key="2">
    <source>
        <dbReference type="EMBL" id="OOP57533.1"/>
    </source>
</evidence>
<dbReference type="PANTHER" id="PTHR46018">
    <property type="entry name" value="ZINC PHOSPHODIESTERASE ELAC PROTEIN 1"/>
    <property type="match status" value="1"/>
</dbReference>
<protein>
    <recommendedName>
        <fullName evidence="1">Metallo-beta-lactamase domain-containing protein</fullName>
    </recommendedName>
</protein>
<proteinExistence type="predicted"/>
<comment type="caution">
    <text evidence="2">The sequence shown here is derived from an EMBL/GenBank/DDBJ whole genome shotgun (WGS) entry which is preliminary data.</text>
</comment>
<name>A0A1V4AWL8_9BACT</name>
<dbReference type="Pfam" id="PF12706">
    <property type="entry name" value="Lactamase_B_2"/>
    <property type="match status" value="1"/>
</dbReference>
<evidence type="ECO:0000313" key="3">
    <source>
        <dbReference type="Proteomes" id="UP000189681"/>
    </source>
</evidence>
<dbReference type="EMBL" id="AYTS01000026">
    <property type="protein sequence ID" value="OOP57533.1"/>
    <property type="molecule type" value="Genomic_DNA"/>
</dbReference>
<dbReference type="PANTHER" id="PTHR46018:SF2">
    <property type="entry name" value="ZINC PHOSPHODIESTERASE ELAC PROTEIN 1"/>
    <property type="match status" value="1"/>
</dbReference>
<dbReference type="AlphaFoldDB" id="A0A1V4AWL8"/>
<dbReference type="STRING" id="1004156.AYP45_03045"/>
<gene>
    <name evidence="2" type="ORF">AYP45_03045</name>
</gene>
<organism evidence="2 3">
    <name type="scientific">Candidatus Brocadia carolinensis</name>
    <dbReference type="NCBI Taxonomy" id="1004156"/>
    <lineage>
        <taxon>Bacteria</taxon>
        <taxon>Pseudomonadati</taxon>
        <taxon>Planctomycetota</taxon>
        <taxon>Candidatus Brocadiia</taxon>
        <taxon>Candidatus Brocadiales</taxon>
        <taxon>Candidatus Brocadiaceae</taxon>
        <taxon>Candidatus Brocadia</taxon>
    </lineage>
</organism>
<feature type="domain" description="Metallo-beta-lactamase" evidence="1">
    <location>
        <begin position="18"/>
        <end position="217"/>
    </location>
</feature>
<dbReference type="GO" id="GO:0042781">
    <property type="term" value="F:3'-tRNA processing endoribonuclease activity"/>
    <property type="evidence" value="ECO:0007669"/>
    <property type="project" value="TreeGrafter"/>
</dbReference>
<evidence type="ECO:0000259" key="1">
    <source>
        <dbReference type="SMART" id="SM00849"/>
    </source>
</evidence>
<dbReference type="SUPFAM" id="SSF56281">
    <property type="entry name" value="Metallo-hydrolase/oxidoreductase"/>
    <property type="match status" value="1"/>
</dbReference>
<accession>A0A1V4AWL8</accession>
<reference evidence="2 3" key="1">
    <citation type="journal article" date="2017" name="Water Res.">
        <title>Discovery and metagenomic analysis of an anammox bacterial enrichment related to Candidatus "Brocadia caroliniensis" in a full-scale glycerol-fed nitritation-denitritation separate centrate treatment process.</title>
        <authorList>
            <person name="Park H."/>
            <person name="Brotto A.C."/>
            <person name="van Loosdrecht M.C."/>
            <person name="Chandran K."/>
        </authorList>
    </citation>
    <scope>NUCLEOTIDE SEQUENCE [LARGE SCALE GENOMIC DNA]</scope>
    <source>
        <strain evidence="2">26THWARD</strain>
    </source>
</reference>
<dbReference type="SMART" id="SM00849">
    <property type="entry name" value="Lactamase_B"/>
    <property type="match status" value="1"/>
</dbReference>
<dbReference type="InterPro" id="IPR001279">
    <property type="entry name" value="Metallo-B-lactamas"/>
</dbReference>
<dbReference type="CDD" id="cd16272">
    <property type="entry name" value="RNaseZ_MBL-fold"/>
    <property type="match status" value="1"/>
</dbReference>
<dbReference type="Proteomes" id="UP000189681">
    <property type="component" value="Unassembled WGS sequence"/>
</dbReference>